<evidence type="ECO:0000256" key="2">
    <source>
        <dbReference type="ARBA" id="ARBA00022448"/>
    </source>
</evidence>
<dbReference type="InterPro" id="IPR058533">
    <property type="entry name" value="Cation_efflux_TM"/>
</dbReference>
<feature type="transmembrane region" description="Helical" evidence="6">
    <location>
        <begin position="171"/>
        <end position="194"/>
    </location>
</feature>
<evidence type="ECO:0000256" key="6">
    <source>
        <dbReference type="SAM" id="Phobius"/>
    </source>
</evidence>
<dbReference type="Proteomes" id="UP000530928">
    <property type="component" value="Unassembled WGS sequence"/>
</dbReference>
<keyword evidence="3 6" id="KW-0812">Transmembrane</keyword>
<dbReference type="InterPro" id="IPR002524">
    <property type="entry name" value="Cation_efflux"/>
</dbReference>
<evidence type="ECO:0000256" key="4">
    <source>
        <dbReference type="ARBA" id="ARBA00022989"/>
    </source>
</evidence>
<proteinExistence type="predicted"/>
<evidence type="ECO:0000313" key="8">
    <source>
        <dbReference type="EMBL" id="MBA2889873.1"/>
    </source>
</evidence>
<dbReference type="PANTHER" id="PTHR13414">
    <property type="entry name" value="HUEL-CATION TRANSPORTER"/>
    <property type="match status" value="1"/>
</dbReference>
<sequence length="307" mass="31827">MSDSSGESLITVVVAGLANLAIAVAKLVAGLISGSAAMLSEAAHSFADTVTEVLLVVAVRSGAKPADRRHPFGHGPAGYFWALLAAGATLVGGAGFSITHGLHTISHGEDLSDLTLSYIVLAVSFVIESVSFLRGLSQVRGEARKWNVSSFRLVRATPDTALKAVMLEDTAALIGLVLAALGLLGSQLTGSALWDGLASVAIGVLLLAVALSLIVANASLLIGRSAPRTIEGLIRTVLMEQPEVEDVVELLTMILGPNEVLVAAKVDFTDEASAAGVERACEEVDQRLRARVPGVAHVFLDPTPSRR</sequence>
<dbReference type="InterPro" id="IPR036837">
    <property type="entry name" value="Cation_efflux_CTD_sf"/>
</dbReference>
<dbReference type="PANTHER" id="PTHR13414:SF9">
    <property type="entry name" value="PROTON-COUPLED ZINC ANTIPORTER SLC30A9, MITOCHONDRIAL"/>
    <property type="match status" value="1"/>
</dbReference>
<feature type="transmembrane region" description="Helical" evidence="6">
    <location>
        <begin position="78"/>
        <end position="98"/>
    </location>
</feature>
<dbReference type="RefSeq" id="WP_181608614.1">
    <property type="nucleotide sequence ID" value="NZ_BAABAM010000001.1"/>
</dbReference>
<feature type="domain" description="Cation efflux protein transmembrane" evidence="7">
    <location>
        <begin position="12"/>
        <end position="222"/>
    </location>
</feature>
<accession>A0A7W0CEU8</accession>
<gene>
    <name evidence="8" type="ORF">HNR30_001208</name>
</gene>
<keyword evidence="5 6" id="KW-0472">Membrane</keyword>
<dbReference type="AlphaFoldDB" id="A0A7W0CEU8"/>
<dbReference type="SUPFAM" id="SSF161111">
    <property type="entry name" value="Cation efflux protein transmembrane domain-like"/>
    <property type="match status" value="1"/>
</dbReference>
<comment type="subcellular location">
    <subcellularLocation>
        <location evidence="1">Membrane</location>
        <topology evidence="1">Multi-pass membrane protein</topology>
    </subcellularLocation>
</comment>
<organism evidence="8 9">
    <name type="scientific">Nonomuraea soli</name>
    <dbReference type="NCBI Taxonomy" id="1032476"/>
    <lineage>
        <taxon>Bacteria</taxon>
        <taxon>Bacillati</taxon>
        <taxon>Actinomycetota</taxon>
        <taxon>Actinomycetes</taxon>
        <taxon>Streptosporangiales</taxon>
        <taxon>Streptosporangiaceae</taxon>
        <taxon>Nonomuraea</taxon>
    </lineage>
</organism>
<dbReference type="NCBIfam" id="TIGR01297">
    <property type="entry name" value="CDF"/>
    <property type="match status" value="1"/>
</dbReference>
<reference evidence="8 9" key="1">
    <citation type="submission" date="2020-07" db="EMBL/GenBank/DDBJ databases">
        <title>Genomic Encyclopedia of Type Strains, Phase IV (KMG-IV): sequencing the most valuable type-strain genomes for metagenomic binning, comparative biology and taxonomic classification.</title>
        <authorList>
            <person name="Goeker M."/>
        </authorList>
    </citation>
    <scope>NUCLEOTIDE SEQUENCE [LARGE SCALE GENOMIC DNA]</scope>
    <source>
        <strain evidence="8 9">DSM 45533</strain>
    </source>
</reference>
<dbReference type="InterPro" id="IPR027469">
    <property type="entry name" value="Cation_efflux_TMD_sf"/>
</dbReference>
<keyword evidence="2" id="KW-0813">Transport</keyword>
<protein>
    <submittedName>
        <fullName evidence="8">Cation diffusion facilitator family transporter</fullName>
    </submittedName>
</protein>
<evidence type="ECO:0000313" key="9">
    <source>
        <dbReference type="Proteomes" id="UP000530928"/>
    </source>
</evidence>
<dbReference type="SUPFAM" id="SSF160240">
    <property type="entry name" value="Cation efflux protein cytoplasmic domain-like"/>
    <property type="match status" value="1"/>
</dbReference>
<keyword evidence="9" id="KW-1185">Reference proteome</keyword>
<evidence type="ECO:0000256" key="3">
    <source>
        <dbReference type="ARBA" id="ARBA00022692"/>
    </source>
</evidence>
<name>A0A7W0CEU8_9ACTN</name>
<dbReference type="InterPro" id="IPR040177">
    <property type="entry name" value="SLC30A9"/>
</dbReference>
<dbReference type="Gene3D" id="1.20.1510.10">
    <property type="entry name" value="Cation efflux protein transmembrane domain"/>
    <property type="match status" value="1"/>
</dbReference>
<dbReference type="EMBL" id="JACDUR010000001">
    <property type="protein sequence ID" value="MBA2889873.1"/>
    <property type="molecule type" value="Genomic_DNA"/>
</dbReference>
<dbReference type="Pfam" id="PF01545">
    <property type="entry name" value="Cation_efflux"/>
    <property type="match status" value="1"/>
</dbReference>
<evidence type="ECO:0000256" key="5">
    <source>
        <dbReference type="ARBA" id="ARBA00023136"/>
    </source>
</evidence>
<feature type="transmembrane region" description="Helical" evidence="6">
    <location>
        <begin position="200"/>
        <end position="222"/>
    </location>
</feature>
<feature type="transmembrane region" description="Helical" evidence="6">
    <location>
        <begin position="118"/>
        <end position="136"/>
    </location>
</feature>
<dbReference type="GO" id="GO:0006829">
    <property type="term" value="P:zinc ion transport"/>
    <property type="evidence" value="ECO:0007669"/>
    <property type="project" value="InterPro"/>
</dbReference>
<evidence type="ECO:0000256" key="1">
    <source>
        <dbReference type="ARBA" id="ARBA00004141"/>
    </source>
</evidence>
<dbReference type="GO" id="GO:0016020">
    <property type="term" value="C:membrane"/>
    <property type="evidence" value="ECO:0007669"/>
    <property type="project" value="UniProtKB-SubCell"/>
</dbReference>
<comment type="caution">
    <text evidence="8">The sequence shown here is derived from an EMBL/GenBank/DDBJ whole genome shotgun (WGS) entry which is preliminary data.</text>
</comment>
<feature type="transmembrane region" description="Helical" evidence="6">
    <location>
        <begin position="12"/>
        <end position="32"/>
    </location>
</feature>
<dbReference type="GO" id="GO:0008324">
    <property type="term" value="F:monoatomic cation transmembrane transporter activity"/>
    <property type="evidence" value="ECO:0007669"/>
    <property type="project" value="InterPro"/>
</dbReference>
<evidence type="ECO:0000259" key="7">
    <source>
        <dbReference type="Pfam" id="PF01545"/>
    </source>
</evidence>
<keyword evidence="4 6" id="KW-1133">Transmembrane helix</keyword>